<evidence type="ECO:0000313" key="2">
    <source>
        <dbReference type="Proteomes" id="UP000190080"/>
    </source>
</evidence>
<dbReference type="EMBL" id="MZGV01000025">
    <property type="protein sequence ID" value="OPJ61055.1"/>
    <property type="molecule type" value="Genomic_DNA"/>
</dbReference>
<name>A0A1V4IMQ4_9CLOT</name>
<reference evidence="1 2" key="1">
    <citation type="submission" date="2017-03" db="EMBL/GenBank/DDBJ databases">
        <title>Genome sequence of Clostridium oryzae DSM 28571.</title>
        <authorList>
            <person name="Poehlein A."/>
            <person name="Daniel R."/>
        </authorList>
    </citation>
    <scope>NUCLEOTIDE SEQUENCE [LARGE SCALE GENOMIC DNA]</scope>
    <source>
        <strain evidence="1 2">DSM 28571</strain>
    </source>
</reference>
<dbReference type="AlphaFoldDB" id="A0A1V4IMQ4"/>
<organism evidence="1 2">
    <name type="scientific">Clostridium oryzae</name>
    <dbReference type="NCBI Taxonomy" id="1450648"/>
    <lineage>
        <taxon>Bacteria</taxon>
        <taxon>Bacillati</taxon>
        <taxon>Bacillota</taxon>
        <taxon>Clostridia</taxon>
        <taxon>Eubacteriales</taxon>
        <taxon>Clostridiaceae</taxon>
        <taxon>Clostridium</taxon>
    </lineage>
</organism>
<dbReference type="STRING" id="1450648.CLORY_24480"/>
<comment type="caution">
    <text evidence="1">The sequence shown here is derived from an EMBL/GenBank/DDBJ whole genome shotgun (WGS) entry which is preliminary data.</text>
</comment>
<accession>A0A1V4IMQ4</accession>
<keyword evidence="2" id="KW-1185">Reference proteome</keyword>
<proteinExistence type="predicted"/>
<sequence>MLITKSAEGRLMRKQKCIICRKELNSGIIINGRVICKACEKRLLSVGLNTDFYDFYRDCIKKAMVQTILNERTEVQKNYK</sequence>
<protein>
    <submittedName>
        <fullName evidence="1">Inhibitor of sigma-G Gin</fullName>
    </submittedName>
</protein>
<gene>
    <name evidence="1" type="ORF">CLORY_24480</name>
</gene>
<evidence type="ECO:0000313" key="1">
    <source>
        <dbReference type="EMBL" id="OPJ61055.1"/>
    </source>
</evidence>
<dbReference type="RefSeq" id="WP_423236520.1">
    <property type="nucleotide sequence ID" value="NZ_MZGV01000025.1"/>
</dbReference>
<dbReference type="InterPro" id="IPR019700">
    <property type="entry name" value="Sigma-G_inhibitor_Gin"/>
</dbReference>
<dbReference type="Pfam" id="PF10764">
    <property type="entry name" value="Gin"/>
    <property type="match status" value="1"/>
</dbReference>
<dbReference type="Proteomes" id="UP000190080">
    <property type="component" value="Unassembled WGS sequence"/>
</dbReference>